<feature type="domain" description="Peptidase S1" evidence="4">
    <location>
        <begin position="66"/>
        <end position="288"/>
    </location>
</feature>
<dbReference type="Proteomes" id="UP000075883">
    <property type="component" value="Unassembled WGS sequence"/>
</dbReference>
<proteinExistence type="inferred from homology"/>
<keyword evidence="6" id="KW-1185">Reference proteome</keyword>
<reference evidence="6" key="1">
    <citation type="submission" date="2013-09" db="EMBL/GenBank/DDBJ databases">
        <title>The Genome Sequence of Anopheles culicifacies species A.</title>
        <authorList>
            <consortium name="The Broad Institute Genomics Platform"/>
            <person name="Neafsey D.E."/>
            <person name="Besansky N."/>
            <person name="Howell P."/>
            <person name="Walton C."/>
            <person name="Young S.K."/>
            <person name="Zeng Q."/>
            <person name="Gargeya S."/>
            <person name="Fitzgerald M."/>
            <person name="Haas B."/>
            <person name="Abouelleil A."/>
            <person name="Allen A.W."/>
            <person name="Alvarado L."/>
            <person name="Arachchi H.M."/>
            <person name="Berlin A.M."/>
            <person name="Chapman S.B."/>
            <person name="Gainer-Dewar J."/>
            <person name="Goldberg J."/>
            <person name="Griggs A."/>
            <person name="Gujja S."/>
            <person name="Hansen M."/>
            <person name="Howarth C."/>
            <person name="Imamovic A."/>
            <person name="Ireland A."/>
            <person name="Larimer J."/>
            <person name="McCowan C."/>
            <person name="Murphy C."/>
            <person name="Pearson M."/>
            <person name="Poon T.W."/>
            <person name="Priest M."/>
            <person name="Roberts A."/>
            <person name="Saif S."/>
            <person name="Shea T."/>
            <person name="Sisk P."/>
            <person name="Sykes S."/>
            <person name="Wortman J."/>
            <person name="Nusbaum C."/>
            <person name="Birren B."/>
        </authorList>
    </citation>
    <scope>NUCLEOTIDE SEQUENCE [LARGE SCALE GENOMIC DNA]</scope>
    <source>
        <strain evidence="6">A-37</strain>
    </source>
</reference>
<evidence type="ECO:0000256" key="2">
    <source>
        <dbReference type="ARBA" id="ARBA00024195"/>
    </source>
</evidence>
<dbReference type="PROSITE" id="PS50240">
    <property type="entry name" value="TRYPSIN_DOM"/>
    <property type="match status" value="1"/>
</dbReference>
<evidence type="ECO:0000256" key="1">
    <source>
        <dbReference type="ARBA" id="ARBA00023157"/>
    </source>
</evidence>
<evidence type="ECO:0000313" key="6">
    <source>
        <dbReference type="Proteomes" id="UP000075883"/>
    </source>
</evidence>
<accession>A0A182ME38</accession>
<dbReference type="GO" id="GO:0006508">
    <property type="term" value="P:proteolysis"/>
    <property type="evidence" value="ECO:0007669"/>
    <property type="project" value="InterPro"/>
</dbReference>
<organism evidence="5 6">
    <name type="scientific">Anopheles culicifacies</name>
    <dbReference type="NCBI Taxonomy" id="139723"/>
    <lineage>
        <taxon>Eukaryota</taxon>
        <taxon>Metazoa</taxon>
        <taxon>Ecdysozoa</taxon>
        <taxon>Arthropoda</taxon>
        <taxon>Hexapoda</taxon>
        <taxon>Insecta</taxon>
        <taxon>Pterygota</taxon>
        <taxon>Neoptera</taxon>
        <taxon>Endopterygota</taxon>
        <taxon>Diptera</taxon>
        <taxon>Nematocera</taxon>
        <taxon>Culicoidea</taxon>
        <taxon>Culicidae</taxon>
        <taxon>Anophelinae</taxon>
        <taxon>Anopheles</taxon>
        <taxon>culicifacies species complex</taxon>
    </lineage>
</organism>
<name>A0A182ME38_9DIPT</name>
<comment type="similarity">
    <text evidence="2">Belongs to the peptidase S1 family. CLIP subfamily.</text>
</comment>
<dbReference type="EnsemblMetazoa" id="ACUA016023-RA">
    <property type="protein sequence ID" value="ACUA016023-PA"/>
    <property type="gene ID" value="ACUA016023"/>
</dbReference>
<dbReference type="EMBL" id="AXCM01011691">
    <property type="status" value="NOT_ANNOTATED_CDS"/>
    <property type="molecule type" value="Genomic_DNA"/>
</dbReference>
<evidence type="ECO:0000256" key="3">
    <source>
        <dbReference type="SAM" id="MobiDB-lite"/>
    </source>
</evidence>
<dbReference type="PANTHER" id="PTHR24250:SF27">
    <property type="entry name" value="ELASTASE 2 LIKE"/>
    <property type="match status" value="1"/>
</dbReference>
<dbReference type="InterPro" id="IPR001254">
    <property type="entry name" value="Trypsin_dom"/>
</dbReference>
<sequence>MRRITAQPSGRAVDLSPNNPGGSATDRKLPYRKVPCKATALAHGSPNGIVFHDGETSHSVQAQERQIGGKDASTLSYPFMVAIAAARKLVGNGAIIESRWVLTTASALQFTQDALYDVQVGADTFNGAGYWYEILRIYRHPEYIGWDHNIALIKLKGHIKYTDTVQPIDLAVEDKDSLEAIMVSYGFNEDGTSHLREATYTLTADDDCVNFLREDVAKQMIIDQQGYCVFPLPGNTQGQWYNDAGAPLVANEQLHGLFAFAEHEGGANHGSVATRVFKFTTWIQNTIGS</sequence>
<dbReference type="SUPFAM" id="SSF50494">
    <property type="entry name" value="Trypsin-like serine proteases"/>
    <property type="match status" value="1"/>
</dbReference>
<protein>
    <recommendedName>
        <fullName evidence="4">Peptidase S1 domain-containing protein</fullName>
    </recommendedName>
</protein>
<dbReference type="Pfam" id="PF00089">
    <property type="entry name" value="Trypsin"/>
    <property type="match status" value="1"/>
</dbReference>
<dbReference type="STRING" id="139723.A0A182ME38"/>
<keyword evidence="1" id="KW-1015">Disulfide bond</keyword>
<feature type="region of interest" description="Disordered" evidence="3">
    <location>
        <begin position="1"/>
        <end position="28"/>
    </location>
</feature>
<evidence type="ECO:0000259" key="4">
    <source>
        <dbReference type="PROSITE" id="PS50240"/>
    </source>
</evidence>
<dbReference type="SMART" id="SM00020">
    <property type="entry name" value="Tryp_SPc"/>
    <property type="match status" value="1"/>
</dbReference>
<dbReference type="InterPro" id="IPR009003">
    <property type="entry name" value="Peptidase_S1_PA"/>
</dbReference>
<reference evidence="5" key="2">
    <citation type="submission" date="2020-05" db="UniProtKB">
        <authorList>
            <consortium name="EnsemblMetazoa"/>
        </authorList>
    </citation>
    <scope>IDENTIFICATION</scope>
    <source>
        <strain evidence="5">A-37</strain>
    </source>
</reference>
<dbReference type="AlphaFoldDB" id="A0A182ME38"/>
<dbReference type="VEuPathDB" id="VectorBase:ACUA016023"/>
<dbReference type="Gene3D" id="2.40.10.10">
    <property type="entry name" value="Trypsin-like serine proteases"/>
    <property type="match status" value="1"/>
</dbReference>
<dbReference type="PANTHER" id="PTHR24250">
    <property type="entry name" value="CHYMOTRYPSIN-RELATED"/>
    <property type="match status" value="1"/>
</dbReference>
<dbReference type="InterPro" id="IPR043504">
    <property type="entry name" value="Peptidase_S1_PA_chymotrypsin"/>
</dbReference>
<dbReference type="GO" id="GO:0004252">
    <property type="term" value="F:serine-type endopeptidase activity"/>
    <property type="evidence" value="ECO:0007669"/>
    <property type="project" value="InterPro"/>
</dbReference>
<evidence type="ECO:0000313" key="5">
    <source>
        <dbReference type="EnsemblMetazoa" id="ACUA016023-PA"/>
    </source>
</evidence>